<dbReference type="PANTHER" id="PTHR22993">
    <property type="entry name" value="FORMAMIDOPYRIMIDINE-DNA GLYCOSYLASE"/>
    <property type="match status" value="1"/>
</dbReference>
<dbReference type="Pfam" id="PF06831">
    <property type="entry name" value="H2TH"/>
    <property type="match status" value="1"/>
</dbReference>
<dbReference type="InterPro" id="IPR015886">
    <property type="entry name" value="H2TH_FPG"/>
</dbReference>
<keyword evidence="7 15" id="KW-0378">Hydrolase</keyword>
<organism evidence="18 19">
    <name type="scientific">Lacticaseibacillus paracasei subsp. paracasei Lpp123</name>
    <dbReference type="NCBI Taxonomy" id="1256201"/>
    <lineage>
        <taxon>Bacteria</taxon>
        <taxon>Bacillati</taxon>
        <taxon>Bacillota</taxon>
        <taxon>Bacilli</taxon>
        <taxon>Lactobacillales</taxon>
        <taxon>Lactobacillaceae</taxon>
        <taxon>Lacticaseibacillus</taxon>
    </lineage>
</organism>
<evidence type="ECO:0000256" key="15">
    <source>
        <dbReference type="HAMAP-Rule" id="MF_00103"/>
    </source>
</evidence>
<evidence type="ECO:0000256" key="14">
    <source>
        <dbReference type="ARBA" id="ARBA00044632"/>
    </source>
</evidence>
<dbReference type="InterPro" id="IPR010979">
    <property type="entry name" value="Ribosomal_uS13-like_H2TH"/>
</dbReference>
<dbReference type="SUPFAM" id="SSF57716">
    <property type="entry name" value="Glucocorticoid receptor-like (DNA-binding domain)"/>
    <property type="match status" value="1"/>
</dbReference>
<evidence type="ECO:0000256" key="2">
    <source>
        <dbReference type="ARBA" id="ARBA00009409"/>
    </source>
</evidence>
<comment type="subunit">
    <text evidence="3 15">Monomer.</text>
</comment>
<dbReference type="HAMAP" id="MF_00103">
    <property type="entry name" value="Fapy_DNA_glycosyl"/>
    <property type="match status" value="1"/>
</dbReference>
<feature type="active site" description="Proton donor" evidence="15">
    <location>
        <position position="16"/>
    </location>
</feature>
<dbReference type="InterPro" id="IPR012319">
    <property type="entry name" value="FPG_cat"/>
</dbReference>
<dbReference type="PROSITE" id="PS51068">
    <property type="entry name" value="FPG_CAT"/>
    <property type="match status" value="1"/>
</dbReference>
<evidence type="ECO:0000256" key="13">
    <source>
        <dbReference type="ARBA" id="ARBA00023295"/>
    </source>
</evidence>
<evidence type="ECO:0000256" key="3">
    <source>
        <dbReference type="ARBA" id="ARBA00011245"/>
    </source>
</evidence>
<dbReference type="SMART" id="SM01232">
    <property type="entry name" value="H2TH"/>
    <property type="match status" value="1"/>
</dbReference>
<dbReference type="GO" id="GO:0034039">
    <property type="term" value="F:8-oxo-7,8-dihydroguanine DNA N-glycosylase activity"/>
    <property type="evidence" value="ECO:0007669"/>
    <property type="project" value="TreeGrafter"/>
</dbReference>
<sequence>MDQLGSTLNKEISMPELPEVETVRRSLLPLVKNKVITAINTNWEKILINGLATFQKEIVGSEITTIDRRGKYLLMRLSNGETIISHLRMEGRYYVVKDANTPFDKHDHVTFTFQDGSQLRYRDLRKFGRMRLIKTGQEDQVPALAKLGPEPTPRTFDETEFARRLKRHHKPIKSVLLDQTVVAGVGNIYADEVLWLSRLNPLQPADTLKSKEIKTLHDAIIQELNAAIAAGGTSAHTYVDAEGNRGSFQNALHVYDREGTPCDRCGTTIVKIKVGQRGTHYCPHCQPLHQRRRPA</sequence>
<dbReference type="FunFam" id="1.10.8.50:FF:000003">
    <property type="entry name" value="Formamidopyrimidine-DNA glycosylase"/>
    <property type="match status" value="1"/>
</dbReference>
<dbReference type="AlphaFoldDB" id="A0A829GKW8"/>
<dbReference type="InterPro" id="IPR015887">
    <property type="entry name" value="DNA_glyclase_Znf_dom_DNA_BS"/>
</dbReference>
<reference evidence="18 19" key="1">
    <citation type="journal article" date="2013" name="PLoS ONE">
        <title>Lactobacillus paracasei comparative genomics: towards species pan-genome definition and exploitation of diversity.</title>
        <authorList>
            <person name="Smokvina T."/>
            <person name="Wels M."/>
            <person name="Polka J."/>
            <person name="Chervaux C."/>
            <person name="Brisse S."/>
            <person name="Boekhorst J."/>
            <person name="van Hylckama Vlieg J.E."/>
            <person name="Siezen R.J."/>
        </authorList>
    </citation>
    <scope>NUCLEOTIDE SEQUENCE [LARGE SCALE GENOMIC DNA]</scope>
    <source>
        <strain evidence="18 19">Lpp123</strain>
    </source>
</reference>
<dbReference type="SUPFAM" id="SSF46946">
    <property type="entry name" value="S13-like H2TH domain"/>
    <property type="match status" value="1"/>
</dbReference>
<dbReference type="SMART" id="SM00898">
    <property type="entry name" value="Fapy_DNA_glyco"/>
    <property type="match status" value="1"/>
</dbReference>
<dbReference type="NCBIfam" id="NF002211">
    <property type="entry name" value="PRK01103.1"/>
    <property type="match status" value="1"/>
</dbReference>
<evidence type="ECO:0000256" key="11">
    <source>
        <dbReference type="ARBA" id="ARBA00023239"/>
    </source>
</evidence>
<dbReference type="Gene3D" id="3.20.190.10">
    <property type="entry name" value="MutM-like, N-terminal"/>
    <property type="match status" value="1"/>
</dbReference>
<evidence type="ECO:0000256" key="12">
    <source>
        <dbReference type="ARBA" id="ARBA00023268"/>
    </source>
</evidence>
<evidence type="ECO:0000256" key="4">
    <source>
        <dbReference type="ARBA" id="ARBA00022723"/>
    </source>
</evidence>
<evidence type="ECO:0000256" key="6">
    <source>
        <dbReference type="ARBA" id="ARBA00022771"/>
    </source>
</evidence>
<evidence type="ECO:0000256" key="7">
    <source>
        <dbReference type="ARBA" id="ARBA00022801"/>
    </source>
</evidence>
<feature type="binding site" evidence="15">
    <location>
        <position position="106"/>
    </location>
    <ligand>
        <name>DNA</name>
        <dbReference type="ChEBI" id="CHEBI:16991"/>
    </ligand>
</feature>
<comment type="caution">
    <text evidence="18">The sequence shown here is derived from an EMBL/GenBank/DDBJ whole genome shotgun (WGS) entry which is preliminary data.</text>
</comment>
<accession>A0A829GKW8</accession>
<dbReference type="InterPro" id="IPR000214">
    <property type="entry name" value="Znf_DNA_glyclase/AP_lyase"/>
</dbReference>
<dbReference type="GO" id="GO:0006284">
    <property type="term" value="P:base-excision repair"/>
    <property type="evidence" value="ECO:0007669"/>
    <property type="project" value="InterPro"/>
</dbReference>
<protein>
    <recommendedName>
        <fullName evidence="15">Formamidopyrimidine-DNA glycosylase</fullName>
        <shortName evidence="15">Fapy-DNA glycosylase</shortName>
        <ecNumber evidence="15">3.2.2.23</ecNumber>
    </recommendedName>
    <alternativeName>
        <fullName evidence="15">DNA-(apurinic or apyrimidinic site) lyase MutM</fullName>
        <shortName evidence="15">AP lyase MutM</shortName>
        <ecNumber evidence="15">4.2.99.18</ecNumber>
    </alternativeName>
</protein>
<evidence type="ECO:0000313" key="18">
    <source>
        <dbReference type="EMBL" id="EPC58384.1"/>
    </source>
</evidence>
<dbReference type="EC" id="4.2.99.18" evidence="15"/>
<keyword evidence="9 15" id="KW-0238">DNA-binding</keyword>
<dbReference type="EC" id="3.2.2.23" evidence="15"/>
<feature type="active site" description="Proton donor; for delta-elimination activity" evidence="15">
    <location>
        <position position="277"/>
    </location>
</feature>
<proteinExistence type="inferred from homology"/>
<comment type="cofactor">
    <cofactor evidence="15">
        <name>Zn(2+)</name>
        <dbReference type="ChEBI" id="CHEBI:29105"/>
    </cofactor>
    <text evidence="15">Binds 1 zinc ion per subunit.</text>
</comment>
<dbReference type="GO" id="GO:0003684">
    <property type="term" value="F:damaged DNA binding"/>
    <property type="evidence" value="ECO:0007669"/>
    <property type="project" value="InterPro"/>
</dbReference>
<dbReference type="InterPro" id="IPR035937">
    <property type="entry name" value="FPG_N"/>
</dbReference>
<dbReference type="InterPro" id="IPR020629">
    <property type="entry name" value="FPG_Glyclase"/>
</dbReference>
<keyword evidence="6 15" id="KW-0863">Zinc-finger</keyword>
<dbReference type="Pfam" id="PF01149">
    <property type="entry name" value="Fapy_DNA_glyco"/>
    <property type="match status" value="1"/>
</dbReference>
<comment type="catalytic activity">
    <reaction evidence="1 15">
        <text>Hydrolysis of DNA containing ring-opened 7-methylguanine residues, releasing 2,6-diamino-4-hydroxy-5-(N-methyl)formamidopyrimidine.</text>
        <dbReference type="EC" id="3.2.2.23"/>
    </reaction>
</comment>
<evidence type="ECO:0000256" key="9">
    <source>
        <dbReference type="ARBA" id="ARBA00023125"/>
    </source>
</evidence>
<keyword evidence="5 15" id="KW-0227">DNA damage</keyword>
<comment type="catalytic activity">
    <reaction evidence="14 15">
        <text>2'-deoxyribonucleotide-(2'-deoxyribose 5'-phosphate)-2'-deoxyribonucleotide-DNA = a 3'-end 2'-deoxyribonucleotide-(2,3-dehydro-2,3-deoxyribose 5'-phosphate)-DNA + a 5'-end 5'-phospho-2'-deoxyribonucleoside-DNA + H(+)</text>
        <dbReference type="Rhea" id="RHEA:66592"/>
        <dbReference type="Rhea" id="RHEA-COMP:13180"/>
        <dbReference type="Rhea" id="RHEA-COMP:16897"/>
        <dbReference type="Rhea" id="RHEA-COMP:17067"/>
        <dbReference type="ChEBI" id="CHEBI:15378"/>
        <dbReference type="ChEBI" id="CHEBI:136412"/>
        <dbReference type="ChEBI" id="CHEBI:157695"/>
        <dbReference type="ChEBI" id="CHEBI:167181"/>
        <dbReference type="EC" id="4.2.99.18"/>
    </reaction>
</comment>
<dbReference type="GO" id="GO:0008270">
    <property type="term" value="F:zinc ion binding"/>
    <property type="evidence" value="ECO:0007669"/>
    <property type="project" value="UniProtKB-UniRule"/>
</dbReference>
<feature type="active site" description="Proton donor; for beta-elimination activity" evidence="15">
    <location>
        <position position="71"/>
    </location>
</feature>
<dbReference type="SUPFAM" id="SSF81624">
    <property type="entry name" value="N-terminal domain of MutM-like DNA repair proteins"/>
    <property type="match status" value="1"/>
</dbReference>
<dbReference type="Proteomes" id="UP000014316">
    <property type="component" value="Unassembled WGS sequence"/>
</dbReference>
<dbReference type="PROSITE" id="PS01242">
    <property type="entry name" value="ZF_FPG_1"/>
    <property type="match status" value="1"/>
</dbReference>
<feature type="domain" description="FPG-type" evidence="16">
    <location>
        <begin position="253"/>
        <end position="287"/>
    </location>
</feature>
<dbReference type="Gene3D" id="1.10.8.50">
    <property type="match status" value="1"/>
</dbReference>
<evidence type="ECO:0000313" key="19">
    <source>
        <dbReference type="Proteomes" id="UP000014316"/>
    </source>
</evidence>
<gene>
    <name evidence="15" type="primary">mutM</name>
    <name evidence="15" type="synonym">fpg</name>
    <name evidence="18" type="ORF">Lpp123_01694</name>
</gene>
<dbReference type="CDD" id="cd08966">
    <property type="entry name" value="EcFpg-like_N"/>
    <property type="match status" value="1"/>
</dbReference>
<evidence type="ECO:0000256" key="1">
    <source>
        <dbReference type="ARBA" id="ARBA00001668"/>
    </source>
</evidence>
<name>A0A829GKW8_LACPA</name>
<comment type="function">
    <text evidence="15">Involved in base excision repair of DNA damaged by oxidation or by mutagenic agents. Acts as DNA glycosylase that recognizes and removes damaged bases. Has a preference for oxidized purines, such as 7,8-dihydro-8-oxoguanine (8-oxoG). Has AP (apurinic/apyrimidinic) lyase activity and introduces nicks in the DNA strand. Cleaves the DNA backbone by beta-delta elimination to generate a single-strand break at the site of the removed base with both 3'- and 5'-phosphates.</text>
</comment>
<feature type="binding site" evidence="15">
    <location>
        <position position="125"/>
    </location>
    <ligand>
        <name>DNA</name>
        <dbReference type="ChEBI" id="CHEBI:16991"/>
    </ligand>
</feature>
<evidence type="ECO:0000256" key="5">
    <source>
        <dbReference type="ARBA" id="ARBA00022763"/>
    </source>
</evidence>
<evidence type="ECO:0000256" key="8">
    <source>
        <dbReference type="ARBA" id="ARBA00022833"/>
    </source>
</evidence>
<evidence type="ECO:0000256" key="10">
    <source>
        <dbReference type="ARBA" id="ARBA00023204"/>
    </source>
</evidence>
<dbReference type="PANTHER" id="PTHR22993:SF9">
    <property type="entry name" value="FORMAMIDOPYRIMIDINE-DNA GLYCOSYLASE"/>
    <property type="match status" value="1"/>
</dbReference>
<keyword evidence="10 15" id="KW-0234">DNA repair</keyword>
<dbReference type="EMBL" id="ANJW01000092">
    <property type="protein sequence ID" value="EPC58384.1"/>
    <property type="molecule type" value="Genomic_DNA"/>
</dbReference>
<comment type="similarity">
    <text evidence="2 15">Belongs to the FPG family.</text>
</comment>
<dbReference type="Pfam" id="PF06827">
    <property type="entry name" value="zf-FPG_IleRS"/>
    <property type="match status" value="1"/>
</dbReference>
<dbReference type="PROSITE" id="PS51066">
    <property type="entry name" value="ZF_FPG_2"/>
    <property type="match status" value="1"/>
</dbReference>
<evidence type="ECO:0000259" key="17">
    <source>
        <dbReference type="PROSITE" id="PS51068"/>
    </source>
</evidence>
<dbReference type="GO" id="GO:0003690">
    <property type="term" value="F:double-stranded DNA binding"/>
    <property type="evidence" value="ECO:0007669"/>
    <property type="project" value="UniProtKB-ARBA"/>
</dbReference>
<feature type="domain" description="Formamidopyrimidine-DNA glycosylase catalytic" evidence="17">
    <location>
        <begin position="15"/>
        <end position="128"/>
    </location>
</feature>
<keyword evidence="11 15" id="KW-0456">Lyase</keyword>
<comment type="caution">
    <text evidence="15">Lacks conserved residue(s) required for the propagation of feature annotation.</text>
</comment>
<dbReference type="InterPro" id="IPR010663">
    <property type="entry name" value="Znf_FPG/IleRS"/>
</dbReference>
<feature type="active site" description="Schiff-base intermediate with DNA" evidence="15">
    <location>
        <position position="15"/>
    </location>
</feature>
<keyword evidence="13 15" id="KW-0326">Glycosidase</keyword>
<dbReference type="GO" id="GO:0140078">
    <property type="term" value="F:class I DNA-(apurinic or apyrimidinic site) endonuclease activity"/>
    <property type="evidence" value="ECO:0007669"/>
    <property type="project" value="UniProtKB-EC"/>
</dbReference>
<dbReference type="NCBIfam" id="TIGR00577">
    <property type="entry name" value="fpg"/>
    <property type="match status" value="1"/>
</dbReference>
<evidence type="ECO:0000259" key="16">
    <source>
        <dbReference type="PROSITE" id="PS51066"/>
    </source>
</evidence>
<keyword evidence="8 15" id="KW-0862">Zinc</keyword>
<keyword evidence="12 15" id="KW-0511">Multifunctional enzyme</keyword>
<keyword evidence="4 15" id="KW-0479">Metal-binding</keyword>